<dbReference type="EMBL" id="FCOR01000005">
    <property type="protein sequence ID" value="CVK16195.1"/>
    <property type="molecule type" value="Genomic_DNA"/>
</dbReference>
<gene>
    <name evidence="1" type="ORF">Ga0061079_105154</name>
</gene>
<organism evidence="1 2">
    <name type="scientific">Apibacter mensalis</name>
    <dbReference type="NCBI Taxonomy" id="1586267"/>
    <lineage>
        <taxon>Bacteria</taxon>
        <taxon>Pseudomonadati</taxon>
        <taxon>Bacteroidota</taxon>
        <taxon>Flavobacteriia</taxon>
        <taxon>Flavobacteriales</taxon>
        <taxon>Weeksellaceae</taxon>
        <taxon>Apibacter</taxon>
    </lineage>
</organism>
<dbReference type="STRING" id="1586267.GCA_001418685_01040"/>
<name>A0A0X3AQ77_9FLAO</name>
<sequence>MVVNFYQQNQEYMFKPGNPFWGNKVHSNYINVVNHQFTDSSVNHINIIRHSLNTYHYGF</sequence>
<dbReference type="RefSeq" id="WP_055425402.1">
    <property type="nucleotide sequence ID" value="NZ_FCOR01000005.1"/>
</dbReference>
<protein>
    <submittedName>
        <fullName evidence="1">Uncharacterized protein</fullName>
    </submittedName>
</protein>
<dbReference type="AlphaFoldDB" id="A0A0X3AQ77"/>
<proteinExistence type="predicted"/>
<reference evidence="1 2" key="1">
    <citation type="submission" date="2016-01" db="EMBL/GenBank/DDBJ databases">
        <authorList>
            <person name="McClelland M."/>
            <person name="Jain A."/>
            <person name="Saraogi P."/>
            <person name="Mendelson R."/>
            <person name="Westerman R."/>
            <person name="SanMiguel P."/>
            <person name="Csonka L."/>
        </authorList>
    </citation>
    <scope>NUCLEOTIDE SEQUENCE [LARGE SCALE GENOMIC DNA]</scope>
    <source>
        <strain evidence="1 2">R-53146</strain>
    </source>
</reference>
<keyword evidence="2" id="KW-1185">Reference proteome</keyword>
<accession>A0A0X3AQ77</accession>
<dbReference type="Proteomes" id="UP000182761">
    <property type="component" value="Unassembled WGS sequence"/>
</dbReference>
<evidence type="ECO:0000313" key="1">
    <source>
        <dbReference type="EMBL" id="CVK16195.1"/>
    </source>
</evidence>
<evidence type="ECO:0000313" key="2">
    <source>
        <dbReference type="Proteomes" id="UP000182761"/>
    </source>
</evidence>